<dbReference type="InterPro" id="IPR035919">
    <property type="entry name" value="EAL_sf"/>
</dbReference>
<proteinExistence type="predicted"/>
<dbReference type="SMART" id="SM00052">
    <property type="entry name" value="EAL"/>
    <property type="match status" value="1"/>
</dbReference>
<dbReference type="AlphaFoldDB" id="A0A516KI06"/>
<dbReference type="OrthoDB" id="581425at2"/>
<accession>A0A516KI06</accession>
<dbReference type="Gene3D" id="3.20.20.450">
    <property type="entry name" value="EAL domain"/>
    <property type="match status" value="1"/>
</dbReference>
<dbReference type="Proteomes" id="UP000315215">
    <property type="component" value="Chromosome"/>
</dbReference>
<organism evidence="2 3">
    <name type="scientific">Radiobacillus deserti</name>
    <dbReference type="NCBI Taxonomy" id="2594883"/>
    <lineage>
        <taxon>Bacteria</taxon>
        <taxon>Bacillati</taxon>
        <taxon>Bacillota</taxon>
        <taxon>Bacilli</taxon>
        <taxon>Bacillales</taxon>
        <taxon>Bacillaceae</taxon>
        <taxon>Radiobacillus</taxon>
    </lineage>
</organism>
<dbReference type="InterPro" id="IPR001633">
    <property type="entry name" value="EAL_dom"/>
</dbReference>
<gene>
    <name evidence="2" type="ORF">FN924_12990</name>
</gene>
<name>A0A516KI06_9BACI</name>
<dbReference type="PROSITE" id="PS50883">
    <property type="entry name" value="EAL"/>
    <property type="match status" value="1"/>
</dbReference>
<feature type="domain" description="EAL" evidence="1">
    <location>
        <begin position="31"/>
        <end position="281"/>
    </location>
</feature>
<evidence type="ECO:0000259" key="1">
    <source>
        <dbReference type="PROSITE" id="PS50883"/>
    </source>
</evidence>
<dbReference type="PANTHER" id="PTHR33121:SF76">
    <property type="entry name" value="SIGNALING PROTEIN"/>
    <property type="match status" value="1"/>
</dbReference>
<sequence>MQNNLLSPFHISNLYSYMNFVYGREKRIALDYFKFAELQKVMRDQLLTTYFQPITHLSTQKVIGYEALNRPPFSKHFPNTETFYDYIGLTNQAFRFDLYCRNISFERFHDNITYDSNLEERLLFVNIHPQVLLDSDYKSGETLQLLKRYNLSPNQIVFELTEKKAVKDYVLFEKILSHYREQGFRIAVDDAGSGYNSLKSVVQLKPEFIKLDRSLIHYMDENPDQQKMVSLLLDFANESHTSVIAEGIERVEDLTILQELGVHYGQGFLLGKPRESLKSIS</sequence>
<dbReference type="Pfam" id="PF00563">
    <property type="entry name" value="EAL"/>
    <property type="match status" value="1"/>
</dbReference>
<evidence type="ECO:0000313" key="2">
    <source>
        <dbReference type="EMBL" id="QDP41027.1"/>
    </source>
</evidence>
<dbReference type="EMBL" id="CP041666">
    <property type="protein sequence ID" value="QDP41027.1"/>
    <property type="molecule type" value="Genomic_DNA"/>
</dbReference>
<dbReference type="PANTHER" id="PTHR33121">
    <property type="entry name" value="CYCLIC DI-GMP PHOSPHODIESTERASE PDEF"/>
    <property type="match status" value="1"/>
</dbReference>
<dbReference type="RefSeq" id="WP_143895158.1">
    <property type="nucleotide sequence ID" value="NZ_CP041666.1"/>
</dbReference>
<reference evidence="2 3" key="1">
    <citation type="submission" date="2019-07" db="EMBL/GenBank/DDBJ databases">
        <authorList>
            <person name="Li J."/>
        </authorList>
    </citation>
    <scope>NUCLEOTIDE SEQUENCE [LARGE SCALE GENOMIC DNA]</scope>
    <source>
        <strain evidence="2 3">TKL69</strain>
    </source>
</reference>
<dbReference type="CDD" id="cd01948">
    <property type="entry name" value="EAL"/>
    <property type="match status" value="1"/>
</dbReference>
<protein>
    <submittedName>
        <fullName evidence="2">EAL domain-containing protein</fullName>
    </submittedName>
</protein>
<dbReference type="KEGG" id="aqt:FN924_12990"/>
<keyword evidence="3" id="KW-1185">Reference proteome</keyword>
<dbReference type="GO" id="GO:0071111">
    <property type="term" value="F:cyclic-guanylate-specific phosphodiesterase activity"/>
    <property type="evidence" value="ECO:0007669"/>
    <property type="project" value="InterPro"/>
</dbReference>
<dbReference type="InterPro" id="IPR050706">
    <property type="entry name" value="Cyclic-di-GMP_PDE-like"/>
</dbReference>
<evidence type="ECO:0000313" key="3">
    <source>
        <dbReference type="Proteomes" id="UP000315215"/>
    </source>
</evidence>
<dbReference type="SUPFAM" id="SSF141868">
    <property type="entry name" value="EAL domain-like"/>
    <property type="match status" value="1"/>
</dbReference>